<reference evidence="1 2" key="1">
    <citation type="submission" date="2019-01" db="EMBL/GenBank/DDBJ databases">
        <title>Draft genome assembly of Photorhabdus luminescens subsp. sonorensis Caborca.</title>
        <authorList>
            <person name="Duong D.A."/>
            <person name="Espinosa-Artiles P."/>
            <person name="Orozco R.A."/>
            <person name="Molnar I."/>
            <person name="Stock P."/>
        </authorList>
    </citation>
    <scope>NUCLEOTIDE SEQUENCE [LARGE SCALE GENOMIC DNA]</scope>
    <source>
        <strain evidence="1 2">Caborca</strain>
    </source>
</reference>
<protein>
    <submittedName>
        <fullName evidence="1">Integrase</fullName>
    </submittedName>
</protein>
<organism evidence="1 2">
    <name type="scientific">Photorhabdus luminescens subsp. sonorensis</name>
    <dbReference type="NCBI Taxonomy" id="1173677"/>
    <lineage>
        <taxon>Bacteria</taxon>
        <taxon>Pseudomonadati</taxon>
        <taxon>Pseudomonadota</taxon>
        <taxon>Gammaproteobacteria</taxon>
        <taxon>Enterobacterales</taxon>
        <taxon>Morganellaceae</taxon>
        <taxon>Photorhabdus</taxon>
    </lineage>
</organism>
<proteinExistence type="predicted"/>
<evidence type="ECO:0000313" key="1">
    <source>
        <dbReference type="EMBL" id="TNH43545.1"/>
    </source>
</evidence>
<gene>
    <name evidence="1" type="ORF">EP164_10950</name>
</gene>
<dbReference type="Proteomes" id="UP000307592">
    <property type="component" value="Unassembled WGS sequence"/>
</dbReference>
<dbReference type="EMBL" id="SBIJ01000015">
    <property type="protein sequence ID" value="TNH43545.1"/>
    <property type="molecule type" value="Genomic_DNA"/>
</dbReference>
<sequence>MKLYFMKRKFKLVEWEAFYNNYKPHGGLKSKMPYEALIEKIRV</sequence>
<accession>A0A5C4RI92</accession>
<dbReference type="AlphaFoldDB" id="A0A5C4RI92"/>
<evidence type="ECO:0000313" key="2">
    <source>
        <dbReference type="Proteomes" id="UP000307592"/>
    </source>
</evidence>
<name>A0A5C4RI92_PHOLU</name>
<comment type="caution">
    <text evidence="1">The sequence shown here is derived from an EMBL/GenBank/DDBJ whole genome shotgun (WGS) entry which is preliminary data.</text>
</comment>